<accession>A0ACD5III3</accession>
<gene>
    <name evidence="1" type="ORF">HF292_013540</name>
</gene>
<sequence length="780" mass="83353">MDHSGHQEHEIETAHPDFHAHMHPAALGHAGMHGGHDHGAMIADFRRRFWVSLVLTIPILLLSPLIQHLLGLEAALAFTGSSYVLFALSSGVYFYGGWPFLKGLFAELETRKPAMMTLIALAISVAYFYSSAVVFGVQGEVFFWELATLIDVMLLGHWIEMKSVMGASGALEKLVQMMPSEAHLVTPEGMKDVPVANLQRGDRVLVKPGEKIPTDGRIVEGRTTVNQAMLTGESQPVEKGDGDEVIGGSVNGESSITVEVHKTGSETYLAQVIEMVRRAQESRSRTQDLADRAALVLTLTALSVGGLTLAIWLILGQHFEFALARMVTVMVIACPHALGLAIPLVVAVSTAMAAQHGLLIRDRSAFERARQLQAVVFDKTGTLTEGRFGVTDVVVLGGYAEDQVVRLAAALESQSEHPIAAGIVAYAKAKDIGFEPPKEFKAIPGKGAQAVVNGRNVKVVNPGYLKEHGLDVSDERIAALASQGKTVIYLLVDEKPAGAVALADIIRAESREALARLKGMGVQVMMLTGDSEAVARWVAQEMGLDDYFAEVLPGQKAEKIKEVKARGLRVAMVGDGVNDAPALVEADVGIAIGAGTDVAIESADIVLVRSDPRDVVAILELSRATYRKMIQNLWWGAGYNIVAIPLAAGVAYSVGLVLSPAVGAALMSVSTVIVAINAKLLQRCNGCLPLQDRQRGASEGSHRLIRTASRCQGGNLSTVRTRRTRHAGYNIRIGFGKKGHATALGKPGDRRDSPQTVEAPCTPGVFRQPPTGNRGDGGLR</sequence>
<proteinExistence type="predicted"/>
<reference evidence="1 2" key="1">
    <citation type="journal article" date="2021" name="ISME J.">
        <title>Genomic evolution of the class Acidithiobacillia: deep-branching Proteobacteria living in extreme acidic conditions.</title>
        <authorList>
            <person name="Moya-Beltran A."/>
            <person name="Beard S."/>
            <person name="Rojas-Villalobos C."/>
            <person name="Issotta F."/>
            <person name="Gallardo Y."/>
            <person name="Ulloa R."/>
            <person name="Giaveno A."/>
            <person name="Degli Esposti M."/>
            <person name="Johnson D.B."/>
            <person name="Quatrini R."/>
        </authorList>
    </citation>
    <scope>NUCLEOTIDE SEQUENCE [LARGE SCALE GENOMIC DNA]</scope>
    <source>
        <strain evidence="1 2">CF3</strain>
    </source>
</reference>
<evidence type="ECO:0000313" key="1">
    <source>
        <dbReference type="EMBL" id="XRP72801.1"/>
    </source>
</evidence>
<protein>
    <submittedName>
        <fullName evidence="1">Heavy metal translocating P-type ATPase</fullName>
    </submittedName>
</protein>
<keyword evidence="2" id="KW-1185">Reference proteome</keyword>
<name>A0ACD5III3_9PROT</name>
<organism evidence="1 2">
    <name type="scientific">Acidithiobacillus ferruginosus</name>
    <dbReference type="NCBI Taxonomy" id="3063951"/>
    <lineage>
        <taxon>Bacteria</taxon>
        <taxon>Pseudomonadati</taxon>
        <taxon>Pseudomonadota</taxon>
        <taxon>Acidithiobacillia</taxon>
        <taxon>Acidithiobacillales</taxon>
        <taxon>Acidithiobacillaceae</taxon>
        <taxon>Acidithiobacillus</taxon>
    </lineage>
</organism>
<dbReference type="EMBL" id="CP130946">
    <property type="protein sequence ID" value="XRP72801.1"/>
    <property type="molecule type" value="Genomic_DNA"/>
</dbReference>
<evidence type="ECO:0000313" key="2">
    <source>
        <dbReference type="Proteomes" id="UP001196097"/>
    </source>
</evidence>
<dbReference type="Proteomes" id="UP001196097">
    <property type="component" value="Chromosome"/>
</dbReference>